<feature type="domain" description="Minor capsid protein P8 central region" evidence="1">
    <location>
        <begin position="38"/>
        <end position="156"/>
    </location>
</feature>
<dbReference type="EMBL" id="MN740880">
    <property type="protein sequence ID" value="QHU16378.1"/>
    <property type="molecule type" value="Genomic_DNA"/>
</dbReference>
<accession>A0A6C0KJ91</accession>
<sequence length="159" mass="18226">MNGRVDIMNKSCAPFFLSDKIPVNDKMSSYKDALTGNWNNTILSQTFFSKDNIIILQNAIRKRVYNQTNKLISNQNEDTLKIIMRSTFLQFSANLPKNIKEQINALNNKVLSYCVPKVLSELTSYIKYAKDVSTMAMPIDRPAYISTKGTKTLELEPWF</sequence>
<dbReference type="AlphaFoldDB" id="A0A6C0KJ91"/>
<name>A0A6C0KJ91_9ZZZZ</name>
<reference evidence="2" key="1">
    <citation type="journal article" date="2020" name="Nature">
        <title>Giant virus diversity and host interactions through global metagenomics.</title>
        <authorList>
            <person name="Schulz F."/>
            <person name="Roux S."/>
            <person name="Paez-Espino D."/>
            <person name="Jungbluth S."/>
            <person name="Walsh D.A."/>
            <person name="Denef V.J."/>
            <person name="McMahon K.D."/>
            <person name="Konstantinidis K.T."/>
            <person name="Eloe-Fadrosh E.A."/>
            <person name="Kyrpides N.C."/>
            <person name="Woyke T."/>
        </authorList>
    </citation>
    <scope>NUCLEOTIDE SEQUENCE</scope>
    <source>
        <strain evidence="2">GVMAG-S-3300011013-78</strain>
    </source>
</reference>
<protein>
    <recommendedName>
        <fullName evidence="1">Minor capsid protein P8 central region domain-containing protein</fullName>
    </recommendedName>
</protein>
<evidence type="ECO:0000259" key="1">
    <source>
        <dbReference type="Pfam" id="PF19065"/>
    </source>
</evidence>
<proteinExistence type="predicted"/>
<evidence type="ECO:0000313" key="2">
    <source>
        <dbReference type="EMBL" id="QHU16378.1"/>
    </source>
</evidence>
<dbReference type="InterPro" id="IPR043916">
    <property type="entry name" value="P8_CR"/>
</dbReference>
<dbReference type="Pfam" id="PF19065">
    <property type="entry name" value="P8_CR"/>
    <property type="match status" value="1"/>
</dbReference>
<dbReference type="Gene3D" id="1.20.920.20">
    <property type="match status" value="1"/>
</dbReference>
<organism evidence="2">
    <name type="scientific">viral metagenome</name>
    <dbReference type="NCBI Taxonomy" id="1070528"/>
    <lineage>
        <taxon>unclassified sequences</taxon>
        <taxon>metagenomes</taxon>
        <taxon>organismal metagenomes</taxon>
    </lineage>
</organism>